<proteinExistence type="predicted"/>
<feature type="compositionally biased region" description="Basic residues" evidence="3">
    <location>
        <begin position="38"/>
        <end position="47"/>
    </location>
</feature>
<dbReference type="GO" id="GO:0003723">
    <property type="term" value="F:RNA binding"/>
    <property type="evidence" value="ECO:0007669"/>
    <property type="project" value="UniProtKB-UniRule"/>
</dbReference>
<protein>
    <submittedName>
        <fullName evidence="5">Nucleolar protein 13</fullName>
    </submittedName>
</protein>
<dbReference type="EMBL" id="LGRB01000013">
    <property type="protein sequence ID" value="OCT47468.1"/>
    <property type="molecule type" value="Genomic_DNA"/>
</dbReference>
<dbReference type="VEuPathDB" id="FungiDB:CLCR_03586"/>
<feature type="domain" description="RRM" evidence="4">
    <location>
        <begin position="188"/>
        <end position="292"/>
    </location>
</feature>
<evidence type="ECO:0000256" key="3">
    <source>
        <dbReference type="SAM" id="MobiDB-lite"/>
    </source>
</evidence>
<gene>
    <name evidence="5" type="primary">NOP13</name>
    <name evidence="5" type="ORF">CLCR_03586</name>
</gene>
<feature type="compositionally biased region" description="Basic and acidic residues" evidence="3">
    <location>
        <begin position="326"/>
        <end position="338"/>
    </location>
</feature>
<sequence>MSVTALEVKAPQAKGRKRDPTEAELEIDVDAPEPPSKKALRKAKKAKVSTSNTSPVTKEESRIQSSGQDETGGKAKRSDHGIWIGNLSFGTTKEDLLRFLTAGSTKALQPDQITRVHLPLGPPKFGKPQNKGFAYVDFCDQKCVETALESSESMLAGRRVLIKDAKNFEGRPEQKNDKDGKTGHPPSRRIFVGNLDYATTVEDLEAHFDACGTITSTHMATFEDSGKCKGYAWIEFEHLASAEKAIRGWVEPDGGAQHAAPKSRSGNGRIWVNRIWVNKIQGRKLRMEYAEDKAVRYEKRFGKNAKNAAPRPEESTAEPGMVEEEGGAHLHPVTDRKAQKPKPAGKYSEETVQKLTGAIVESKGQRTLLE</sequence>
<dbReference type="PANTHER" id="PTHR23236">
    <property type="entry name" value="EUKARYOTIC TRANSLATION INITIATION FACTOR 4B/4H"/>
    <property type="match status" value="1"/>
</dbReference>
<dbReference type="GO" id="GO:0005730">
    <property type="term" value="C:nucleolus"/>
    <property type="evidence" value="ECO:0007669"/>
    <property type="project" value="EnsemblFungi"/>
</dbReference>
<evidence type="ECO:0000256" key="2">
    <source>
        <dbReference type="PROSITE-ProRule" id="PRU00176"/>
    </source>
</evidence>
<evidence type="ECO:0000259" key="4">
    <source>
        <dbReference type="PROSITE" id="PS50102"/>
    </source>
</evidence>
<feature type="region of interest" description="Disordered" evidence="3">
    <location>
        <begin position="1"/>
        <end position="80"/>
    </location>
</feature>
<dbReference type="SUPFAM" id="SSF54928">
    <property type="entry name" value="RNA-binding domain, RBD"/>
    <property type="match status" value="1"/>
</dbReference>
<dbReference type="Gene3D" id="3.30.70.330">
    <property type="match status" value="2"/>
</dbReference>
<feature type="region of interest" description="Disordered" evidence="3">
    <location>
        <begin position="304"/>
        <end position="351"/>
    </location>
</feature>
<dbReference type="GO" id="GO:0030684">
    <property type="term" value="C:preribosome"/>
    <property type="evidence" value="ECO:0007669"/>
    <property type="project" value="EnsemblFungi"/>
</dbReference>
<name>A0A1C1CG57_9EURO</name>
<dbReference type="eggNOG" id="KOG4210">
    <property type="taxonomic scope" value="Eukaryota"/>
</dbReference>
<dbReference type="OrthoDB" id="1875751at2759"/>
<reference evidence="6" key="1">
    <citation type="submission" date="2015-07" db="EMBL/GenBank/DDBJ databases">
        <authorList>
            <person name="Teixeira M.M."/>
            <person name="Souza R.C."/>
            <person name="Almeida L.G."/>
            <person name="Vicente V.A."/>
            <person name="de Hoog S."/>
            <person name="Bocca A.L."/>
            <person name="de Almeida S.R."/>
            <person name="Vasconcelos A.T."/>
            <person name="Felipe M.S."/>
        </authorList>
    </citation>
    <scope>NUCLEOTIDE SEQUENCE [LARGE SCALE GENOMIC DNA]</scope>
    <source>
        <strain evidence="6">KSF</strain>
    </source>
</reference>
<dbReference type="Pfam" id="PF00076">
    <property type="entry name" value="RRM_1"/>
    <property type="match status" value="1"/>
</dbReference>
<accession>A0A1C1CG57</accession>
<dbReference type="InterPro" id="IPR035979">
    <property type="entry name" value="RBD_domain_sf"/>
</dbReference>
<keyword evidence="1 2" id="KW-0694">RNA-binding</keyword>
<evidence type="ECO:0000313" key="6">
    <source>
        <dbReference type="Proteomes" id="UP000094526"/>
    </source>
</evidence>
<comment type="caution">
    <text evidence="5">The sequence shown here is derived from an EMBL/GenBank/DDBJ whole genome shotgun (WGS) entry which is preliminary data.</text>
</comment>
<dbReference type="STRING" id="86049.A0A1C1CG57"/>
<dbReference type="AlphaFoldDB" id="A0A1C1CG57"/>
<feature type="compositionally biased region" description="Basic and acidic residues" evidence="3">
    <location>
        <begin position="71"/>
        <end position="80"/>
    </location>
</feature>
<evidence type="ECO:0000256" key="1">
    <source>
        <dbReference type="ARBA" id="ARBA00022884"/>
    </source>
</evidence>
<dbReference type="VEuPathDB" id="FungiDB:G647_01915"/>
<dbReference type="InterPro" id="IPR000504">
    <property type="entry name" value="RRM_dom"/>
</dbReference>
<keyword evidence="6" id="KW-1185">Reference proteome</keyword>
<dbReference type="Proteomes" id="UP000094526">
    <property type="component" value="Unassembled WGS sequence"/>
</dbReference>
<dbReference type="PROSITE" id="PS50102">
    <property type="entry name" value="RRM"/>
    <property type="match status" value="2"/>
</dbReference>
<dbReference type="InterPro" id="IPR012677">
    <property type="entry name" value="Nucleotide-bd_a/b_plait_sf"/>
</dbReference>
<dbReference type="SMART" id="SM00360">
    <property type="entry name" value="RRM"/>
    <property type="match status" value="2"/>
</dbReference>
<feature type="compositionally biased region" description="Basic and acidic residues" evidence="3">
    <location>
        <begin position="166"/>
        <end position="182"/>
    </location>
</feature>
<feature type="compositionally biased region" description="Acidic residues" evidence="3">
    <location>
        <begin position="22"/>
        <end position="31"/>
    </location>
</feature>
<feature type="domain" description="RRM" evidence="4">
    <location>
        <begin position="80"/>
        <end position="167"/>
    </location>
</feature>
<evidence type="ECO:0000313" key="5">
    <source>
        <dbReference type="EMBL" id="OCT47468.1"/>
    </source>
</evidence>
<feature type="region of interest" description="Disordered" evidence="3">
    <location>
        <begin position="166"/>
        <end position="187"/>
    </location>
</feature>
<organism evidence="5 6">
    <name type="scientific">Cladophialophora carrionii</name>
    <dbReference type="NCBI Taxonomy" id="86049"/>
    <lineage>
        <taxon>Eukaryota</taxon>
        <taxon>Fungi</taxon>
        <taxon>Dikarya</taxon>
        <taxon>Ascomycota</taxon>
        <taxon>Pezizomycotina</taxon>
        <taxon>Eurotiomycetes</taxon>
        <taxon>Chaetothyriomycetidae</taxon>
        <taxon>Chaetothyriales</taxon>
        <taxon>Herpotrichiellaceae</taxon>
        <taxon>Cladophialophora</taxon>
    </lineage>
</organism>
<dbReference type="PANTHER" id="PTHR23236:SF95">
    <property type="entry name" value="NUCLEOLAR PROTEIN 13"/>
    <property type="match status" value="1"/>
</dbReference>